<feature type="coiled-coil region" evidence="1">
    <location>
        <begin position="94"/>
        <end position="277"/>
    </location>
</feature>
<keyword evidence="1" id="KW-0175">Coiled coil</keyword>
<dbReference type="Gene3D" id="1.10.287.1490">
    <property type="match status" value="1"/>
</dbReference>
<feature type="region of interest" description="Disordered" evidence="2">
    <location>
        <begin position="1"/>
        <end position="23"/>
    </location>
</feature>
<gene>
    <name evidence="4" type="ORF">DM484_21735</name>
</gene>
<reference evidence="4 5" key="1">
    <citation type="journal article" date="2018" name="Aquat. Microb. Ecol.">
        <title>Gammaproteobacterial methanotrophs dominate.</title>
        <authorList>
            <person name="Rissanen A.J."/>
            <person name="Saarenheimo J."/>
            <person name="Tiirola M."/>
            <person name="Peura S."/>
            <person name="Aalto S.L."/>
            <person name="Karvinen A."/>
            <person name="Nykanen H."/>
        </authorList>
    </citation>
    <scope>NUCLEOTIDE SEQUENCE [LARGE SCALE GENOMIC DNA]</scope>
    <source>
        <strain evidence="4">AMbin10</strain>
    </source>
</reference>
<dbReference type="EMBL" id="QJPH01000435">
    <property type="protein sequence ID" value="PZN74190.1"/>
    <property type="molecule type" value="Genomic_DNA"/>
</dbReference>
<evidence type="ECO:0000256" key="2">
    <source>
        <dbReference type="SAM" id="MobiDB-lite"/>
    </source>
</evidence>
<sequence length="383" mass="40872">MSAVLDQDTLNALSQSTPMPSKAPSNRSGLLLGFLLGAVLAGAISFIAWQDADLVKATSSPLPASPVQTDPRLERLLSLAESQRDCDTACLGDLRIKADKVVALEQALGNLQAEAADAAQRFAGLEAEKAGLMAKLSDNEAVSGENKMHIQALEKDKADLAAQMEQQKTELQAGYKQQIAALETEKNGLAEQSGKKDKELTENQTHIQALEKDKADLAVQMEKQKAGLEAGYKQQIASLEAEKSALVGQASKESAQANDYKREIGKLENDKAGLLAQMEGQKSGLGGHGERPAAKPDKQPSGVRVADLQAPVQGIAKAQPDMMSKWTIIGMTESTVVVSTADRRVVALAAGETMDGMTVHHIDMGKGVVQTNFGDLWYTKKEK</sequence>
<dbReference type="Proteomes" id="UP000249396">
    <property type="component" value="Unassembled WGS sequence"/>
</dbReference>
<keyword evidence="3" id="KW-0812">Transmembrane</keyword>
<feature type="transmembrane region" description="Helical" evidence="3">
    <location>
        <begin position="29"/>
        <end position="49"/>
    </location>
</feature>
<dbReference type="AlphaFoldDB" id="A0A2W4SFE2"/>
<keyword evidence="3" id="KW-1133">Transmembrane helix</keyword>
<name>A0A2W4SFE2_9GAMM</name>
<feature type="compositionally biased region" description="Basic and acidic residues" evidence="2">
    <location>
        <begin position="288"/>
        <end position="298"/>
    </location>
</feature>
<evidence type="ECO:0000256" key="1">
    <source>
        <dbReference type="SAM" id="Coils"/>
    </source>
</evidence>
<evidence type="ECO:0000256" key="3">
    <source>
        <dbReference type="SAM" id="Phobius"/>
    </source>
</evidence>
<feature type="region of interest" description="Disordered" evidence="2">
    <location>
        <begin position="281"/>
        <end position="302"/>
    </location>
</feature>
<protein>
    <submittedName>
        <fullName evidence="4">Uncharacterized protein</fullName>
    </submittedName>
</protein>
<keyword evidence="3" id="KW-0472">Membrane</keyword>
<organism evidence="4 5">
    <name type="scientific">Candidatus Methylumidiphilus alinenensis</name>
    <dbReference type="NCBI Taxonomy" id="2202197"/>
    <lineage>
        <taxon>Bacteria</taxon>
        <taxon>Pseudomonadati</taxon>
        <taxon>Pseudomonadota</taxon>
        <taxon>Gammaproteobacteria</taxon>
        <taxon>Methylococcales</taxon>
        <taxon>Candidatus Methylumidiphilus</taxon>
    </lineage>
</organism>
<accession>A0A2W4SFE2</accession>
<evidence type="ECO:0000313" key="4">
    <source>
        <dbReference type="EMBL" id="PZN74190.1"/>
    </source>
</evidence>
<feature type="compositionally biased region" description="Polar residues" evidence="2">
    <location>
        <begin position="8"/>
        <end position="23"/>
    </location>
</feature>
<evidence type="ECO:0000313" key="5">
    <source>
        <dbReference type="Proteomes" id="UP000249396"/>
    </source>
</evidence>
<proteinExistence type="predicted"/>
<comment type="caution">
    <text evidence="4">The sequence shown here is derived from an EMBL/GenBank/DDBJ whole genome shotgun (WGS) entry which is preliminary data.</text>
</comment>